<proteinExistence type="predicted"/>
<name>A0A3M7L2D7_AUXPR</name>
<dbReference type="EMBL" id="QOKY01000154">
    <property type="protein sequence ID" value="RMZ56180.1"/>
    <property type="molecule type" value="Genomic_DNA"/>
</dbReference>
<evidence type="ECO:0000313" key="1">
    <source>
        <dbReference type="EMBL" id="RMZ56180.1"/>
    </source>
</evidence>
<dbReference type="AlphaFoldDB" id="A0A3M7L2D7"/>
<gene>
    <name evidence="1" type="ORF">APUTEX25_004604</name>
</gene>
<dbReference type="Proteomes" id="UP000279271">
    <property type="component" value="Unassembled WGS sequence"/>
</dbReference>
<comment type="caution">
    <text evidence="1">The sequence shown here is derived from an EMBL/GenBank/DDBJ whole genome shotgun (WGS) entry which is preliminary data.</text>
</comment>
<sequence>MQRTMRTKVVLNMAAVSTGRQVHIPTPLSHLNCPSSPISFQDVAAAAVLSETVYRAVDFGEGRAEEALLALQSRMPVPIKLEHVGWSPAGQRQR</sequence>
<reference evidence="2" key="1">
    <citation type="journal article" date="2018" name="Algal Res.">
        <title>Characterization of plant carbon substrate utilization by Auxenochlorella protothecoides.</title>
        <authorList>
            <person name="Vogler B.W."/>
            <person name="Starkenburg S.R."/>
            <person name="Sudasinghe N."/>
            <person name="Schambach J.Y."/>
            <person name="Rollin J.A."/>
            <person name="Pattathil S."/>
            <person name="Barry A.N."/>
        </authorList>
    </citation>
    <scope>NUCLEOTIDE SEQUENCE [LARGE SCALE GENOMIC DNA]</scope>
    <source>
        <strain evidence="2">UTEX 25</strain>
    </source>
</reference>
<evidence type="ECO:0000313" key="2">
    <source>
        <dbReference type="Proteomes" id="UP000279271"/>
    </source>
</evidence>
<organism evidence="1 2">
    <name type="scientific">Auxenochlorella protothecoides</name>
    <name type="common">Green microalga</name>
    <name type="synonym">Chlorella protothecoides</name>
    <dbReference type="NCBI Taxonomy" id="3075"/>
    <lineage>
        <taxon>Eukaryota</taxon>
        <taxon>Viridiplantae</taxon>
        <taxon>Chlorophyta</taxon>
        <taxon>core chlorophytes</taxon>
        <taxon>Trebouxiophyceae</taxon>
        <taxon>Chlorellales</taxon>
        <taxon>Chlorellaceae</taxon>
        <taxon>Auxenochlorella</taxon>
    </lineage>
</organism>
<protein>
    <submittedName>
        <fullName evidence="1">Uncharacterized protein</fullName>
    </submittedName>
</protein>
<accession>A0A3M7L2D7</accession>